<dbReference type="SUPFAM" id="SSF50729">
    <property type="entry name" value="PH domain-like"/>
    <property type="match status" value="1"/>
</dbReference>
<evidence type="ECO:0000313" key="3">
    <source>
        <dbReference type="EMBL" id="KAF3000136.1"/>
    </source>
</evidence>
<sequence>MSVEEPKPVVASEAAPVAPVEFTPVAVEEVAGEKTIVPAEEAPKAEETPKVEGEAAAAAPVEEKKEEKAEEKVVEPIYSGALGYKAPGLKNAFRFSKKYFWFGEEPVAASNLAEYLRGEKPEIAHPTAAWSSQTGKGLLFFVKHADKKDSPAGVLNLAYATDLAKDGTIAFVFKIHGHKHTFEASTLTERDGWFVAIEKAITEAKEAKDGIESSEAYKEEKTKLGKPTALAGATTAAAAAPKKSVDATRPTETETPAAEAAGPVRTGSSSSSSSSDADKKNKKKAAKSKSRSVSRKRASIFGGLLGKKDKADEPLPESEVKKEESAPQIGETSTTAPVITSDIPKTEDELKTEAEAAPVVAETAAPAPIETETAAPVVAPAPVEKDDKTVEKPKPTKRGSIFGSFFEKVKSPSHEKKEADLIPAAATKEATKEETAAVPEVQQPVEETPAAVPATEATTEAPLTEAKLDAPKTEAVKPVTPVKEKEHFSFGKFFGNKEKAKSPAVETAPTLAKTEEAPKVEEASAPVVANGVEPAVPVAETSVAAPVEEKKEETPAPKKEKRTSIFGSIARSVSKAGGKKEPKEKKETVAPATVEESAEPADKAEVPAVAEKKEEETPVVPAQQSTIGDVTPESVNVGEAPKSSATVATTA</sequence>
<dbReference type="Proteomes" id="UP000801428">
    <property type="component" value="Unassembled WGS sequence"/>
</dbReference>
<dbReference type="Pfam" id="PF15406">
    <property type="entry name" value="PH_6"/>
    <property type="match status" value="1"/>
</dbReference>
<dbReference type="PANTHER" id="PTHR42073:SF1">
    <property type="entry name" value="MEIOTIC EXPRESSION UP-REGULATED PROTEIN 6"/>
    <property type="match status" value="1"/>
</dbReference>
<feature type="compositionally biased region" description="Low complexity" evidence="1">
    <location>
        <begin position="253"/>
        <end position="275"/>
    </location>
</feature>
<dbReference type="EMBL" id="SWKU01000015">
    <property type="protein sequence ID" value="KAF3000136.1"/>
    <property type="molecule type" value="Genomic_DNA"/>
</dbReference>
<evidence type="ECO:0000259" key="2">
    <source>
        <dbReference type="Pfam" id="PF15406"/>
    </source>
</evidence>
<feature type="compositionally biased region" description="Basic and acidic residues" evidence="1">
    <location>
        <begin position="547"/>
        <end position="558"/>
    </location>
</feature>
<evidence type="ECO:0000313" key="4">
    <source>
        <dbReference type="Proteomes" id="UP000801428"/>
    </source>
</evidence>
<dbReference type="PANTHER" id="PTHR42073">
    <property type="entry name" value="MEIOTIC EXPRESSION UP-REGULATED PROTEIN 6"/>
    <property type="match status" value="1"/>
</dbReference>
<dbReference type="InterPro" id="IPR039712">
    <property type="entry name" value="Meu6"/>
</dbReference>
<feature type="compositionally biased region" description="Basic and acidic residues" evidence="1">
    <location>
        <begin position="578"/>
        <end position="588"/>
    </location>
</feature>
<name>A0A9P4TCQ5_CURKU</name>
<feature type="compositionally biased region" description="Basic and acidic residues" evidence="1">
    <location>
        <begin position="383"/>
        <end position="394"/>
    </location>
</feature>
<feature type="domain" description="Meiotic expression up-regulated protein 6 PH" evidence="2">
    <location>
        <begin position="93"/>
        <end position="199"/>
    </location>
</feature>
<feature type="compositionally biased region" description="Low complexity" evidence="1">
    <location>
        <begin position="225"/>
        <end position="242"/>
    </location>
</feature>
<evidence type="ECO:0000256" key="1">
    <source>
        <dbReference type="SAM" id="MobiDB-lite"/>
    </source>
</evidence>
<feature type="compositionally biased region" description="Basic and acidic residues" evidence="1">
    <location>
        <begin position="344"/>
        <end position="354"/>
    </location>
</feature>
<gene>
    <name evidence="3" type="ORF">E8E13_004963</name>
</gene>
<protein>
    <recommendedName>
        <fullName evidence="2">Meiotic expression up-regulated protein 6 PH domain-containing protein</fullName>
    </recommendedName>
</protein>
<keyword evidence="4" id="KW-1185">Reference proteome</keyword>
<feature type="compositionally biased region" description="Basic and acidic residues" evidence="1">
    <location>
        <begin position="41"/>
        <end position="53"/>
    </location>
</feature>
<organism evidence="3 4">
    <name type="scientific">Curvularia kusanoi</name>
    <name type="common">Cochliobolus kusanoi</name>
    <dbReference type="NCBI Taxonomy" id="90978"/>
    <lineage>
        <taxon>Eukaryota</taxon>
        <taxon>Fungi</taxon>
        <taxon>Dikarya</taxon>
        <taxon>Ascomycota</taxon>
        <taxon>Pezizomycotina</taxon>
        <taxon>Dothideomycetes</taxon>
        <taxon>Pleosporomycetidae</taxon>
        <taxon>Pleosporales</taxon>
        <taxon>Pleosporineae</taxon>
        <taxon>Pleosporaceae</taxon>
        <taxon>Curvularia</taxon>
    </lineage>
</organism>
<feature type="compositionally biased region" description="Basic and acidic residues" evidence="1">
    <location>
        <begin position="466"/>
        <end position="475"/>
    </location>
</feature>
<feature type="region of interest" description="Disordered" evidence="1">
    <location>
        <begin position="497"/>
        <end position="651"/>
    </location>
</feature>
<accession>A0A9P4TCQ5</accession>
<feature type="compositionally biased region" description="Basic residues" evidence="1">
    <location>
        <begin position="280"/>
        <end position="298"/>
    </location>
</feature>
<feature type="compositionally biased region" description="Low complexity" evidence="1">
    <location>
        <begin position="355"/>
        <end position="382"/>
    </location>
</feature>
<feature type="compositionally biased region" description="Basic and acidic residues" evidence="1">
    <location>
        <begin position="243"/>
        <end position="252"/>
    </location>
</feature>
<comment type="caution">
    <text evidence="3">The sequence shown here is derived from an EMBL/GenBank/DDBJ whole genome shotgun (WGS) entry which is preliminary data.</text>
</comment>
<feature type="compositionally biased region" description="Basic and acidic residues" evidence="1">
    <location>
        <begin position="513"/>
        <end position="522"/>
    </location>
</feature>
<feature type="region of interest" description="Disordered" evidence="1">
    <location>
        <begin position="33"/>
        <end position="67"/>
    </location>
</feature>
<reference evidence="3" key="1">
    <citation type="submission" date="2019-04" db="EMBL/GenBank/DDBJ databases">
        <title>Sequencing of skin fungus with MAO and IRED activity.</title>
        <authorList>
            <person name="Marsaioli A.J."/>
            <person name="Bonatto J.M.C."/>
            <person name="Reis Junior O."/>
        </authorList>
    </citation>
    <scope>NUCLEOTIDE SEQUENCE</scope>
    <source>
        <strain evidence="3">30M1</strain>
    </source>
</reference>
<feature type="compositionally biased region" description="Basic and acidic residues" evidence="1">
    <location>
        <begin position="306"/>
        <end position="325"/>
    </location>
</feature>
<dbReference type="AlphaFoldDB" id="A0A9P4TCQ5"/>
<feature type="region of interest" description="Disordered" evidence="1">
    <location>
        <begin position="208"/>
        <end position="397"/>
    </location>
</feature>
<feature type="compositionally biased region" description="Basic and acidic residues" evidence="1">
    <location>
        <begin position="600"/>
        <end position="616"/>
    </location>
</feature>
<feature type="compositionally biased region" description="Low complexity" evidence="1">
    <location>
        <begin position="444"/>
        <end position="465"/>
    </location>
</feature>
<feature type="compositionally biased region" description="Basic and acidic residues" evidence="1">
    <location>
        <begin position="208"/>
        <end position="223"/>
    </location>
</feature>
<proteinExistence type="predicted"/>
<dbReference type="OrthoDB" id="5593352at2759"/>
<feature type="region of interest" description="Disordered" evidence="1">
    <location>
        <begin position="428"/>
        <end position="481"/>
    </location>
</feature>
<dbReference type="InterPro" id="IPR039483">
    <property type="entry name" value="Meu6_PH_dom"/>
</dbReference>